<dbReference type="Proteomes" id="UP001285352">
    <property type="component" value="Unassembled WGS sequence"/>
</dbReference>
<proteinExistence type="predicted"/>
<sequence>MTGPSFAHLIRLSDDTGLHEHADGPLPRREHGYCLDDVARGLVVLCREPEPSAELIVLVERYLAFTAHAQANGGRFHNRLGPDREWHDEPGLGDWWGRALWGLGTAAARCPVPWIRQAALACFDRSAHHRPSSVRAMSFAALGAAEVLGVDADHALAAKLLGDVTSYVGEPADAPDWPWPEHRLFYANAVLPEALIAAGHLLDDPQIRQDGLRLLDWLLTVESREGRLSPTPAGGWRIGEPRPAFDQQPVEVAALADACARAHQVTGDLRWQAGVRHAIAWFNGANDLGVPMHDKETSGGYDGLTPDGPNRNQGAESTLALISTLQHGHLLENSTKDSE</sequence>
<accession>A0ABU4VAR3</accession>
<dbReference type="EMBL" id="JAXAVU010000016">
    <property type="protein sequence ID" value="MDX8148881.1"/>
    <property type="molecule type" value="Genomic_DNA"/>
</dbReference>
<dbReference type="InterPro" id="IPR008928">
    <property type="entry name" value="6-hairpin_glycosidase_sf"/>
</dbReference>
<evidence type="ECO:0000256" key="1">
    <source>
        <dbReference type="SAM" id="MobiDB-lite"/>
    </source>
</evidence>
<protein>
    <recommendedName>
        <fullName evidence="4">Glycosyltransferase</fullName>
    </recommendedName>
</protein>
<reference evidence="2 3" key="1">
    <citation type="submission" date="2023-11" db="EMBL/GenBank/DDBJ databases">
        <title>Lentzea sokolovensis, sp. nov., Lentzea kristufkii, sp. nov., and Lentzea miocenensis, sp. nov., rare actinobacteria from Sokolov Coal Basin, Miocene lacustrine sediment, Czech Republic.</title>
        <authorList>
            <person name="Lara A."/>
            <person name="Kotroba L."/>
            <person name="Nouioui I."/>
            <person name="Neumann-Schaal M."/>
            <person name="Mast Y."/>
            <person name="Chronakova A."/>
        </authorList>
    </citation>
    <scope>NUCLEOTIDE SEQUENCE [LARGE SCALE GENOMIC DNA]</scope>
    <source>
        <strain evidence="2 3">BCCO 10_0061</strain>
    </source>
</reference>
<keyword evidence="3" id="KW-1185">Reference proteome</keyword>
<feature type="region of interest" description="Disordered" evidence="1">
    <location>
        <begin position="295"/>
        <end position="314"/>
    </location>
</feature>
<evidence type="ECO:0008006" key="4">
    <source>
        <dbReference type="Google" id="ProtNLM"/>
    </source>
</evidence>
<dbReference type="RefSeq" id="WP_319980850.1">
    <property type="nucleotide sequence ID" value="NZ_JAXAVU010000016.1"/>
</dbReference>
<evidence type="ECO:0000313" key="3">
    <source>
        <dbReference type="Proteomes" id="UP001285352"/>
    </source>
</evidence>
<comment type="caution">
    <text evidence="2">The sequence shown here is derived from an EMBL/GenBank/DDBJ whole genome shotgun (WGS) entry which is preliminary data.</text>
</comment>
<name>A0ABU4VAR3_9PSEU</name>
<dbReference type="SUPFAM" id="SSF48208">
    <property type="entry name" value="Six-hairpin glycosidases"/>
    <property type="match status" value="1"/>
</dbReference>
<gene>
    <name evidence="2" type="ORF">SK854_42660</name>
</gene>
<evidence type="ECO:0000313" key="2">
    <source>
        <dbReference type="EMBL" id="MDX8148881.1"/>
    </source>
</evidence>
<organism evidence="2 3">
    <name type="scientific">Lentzea sokolovensis</name>
    <dbReference type="NCBI Taxonomy" id="3095429"/>
    <lineage>
        <taxon>Bacteria</taxon>
        <taxon>Bacillati</taxon>
        <taxon>Actinomycetota</taxon>
        <taxon>Actinomycetes</taxon>
        <taxon>Pseudonocardiales</taxon>
        <taxon>Pseudonocardiaceae</taxon>
        <taxon>Lentzea</taxon>
    </lineage>
</organism>